<dbReference type="Pfam" id="PF04927">
    <property type="entry name" value="SMP"/>
    <property type="match status" value="1"/>
</dbReference>
<dbReference type="Pfam" id="PF00300">
    <property type="entry name" value="His_Phos_1"/>
    <property type="match status" value="1"/>
</dbReference>
<reference evidence="4 5" key="1">
    <citation type="submission" date="2020-05" db="EMBL/GenBank/DDBJ databases">
        <title>Vigna angularis (adzuki bean) Var. LongXiaoDou No. 4 denovo assembly.</title>
        <authorList>
            <person name="Xiang H."/>
        </authorList>
    </citation>
    <scope>NUCLEOTIDE SEQUENCE [LARGE SCALE GENOMIC DNA]</scope>
    <source>
        <tissue evidence="4">Leaf</tissue>
    </source>
</reference>
<dbReference type="Proteomes" id="UP000743370">
    <property type="component" value="Unassembled WGS sequence"/>
</dbReference>
<feature type="region of interest" description="Disordered" evidence="2">
    <location>
        <begin position="108"/>
        <end position="136"/>
    </location>
</feature>
<evidence type="ECO:0000313" key="5">
    <source>
        <dbReference type="Proteomes" id="UP000743370"/>
    </source>
</evidence>
<name>A0A8T0K3H6_PHAAN</name>
<sequence>MSKDLVGVRFPILGLQSYWFDEALDDDDRFGGGFGLGPRGAAAGDQGLGVLLKLAKGFFCRKRVSWNVEVLRIVNEGFVIFVVGEAKEFGDLRLLGFGGRMGSGREGGDLLSRYPSHSSSSSLSLKSPSHSSSSSSLRCFATTPPLRLSVTTTPLLCRRHVSFNASESHGCLPPRNPNPTTNRHPTRRDLTPPADAAEVRATGNNVIPPGGLAAMAQSAAGFHEASLYEFDSSDLMHLSLLEGSLEKEDVGEFGEIILKADCVALGSSMKMRHWFRICRRYSGNDTLKHSLLLSRDSSSGMDSAAGQILYPLHRCKTVHLVRHAQGVHNVAGEKNHDEYMSYDYFDAHLTPLGWNQVENLQKHVKATGLSKTVELVVVSPLLRTMQTAVGVFGGEVYTDGISEQPLMMENVGHSDHLAVSSLNCPPFIAVELCREQIGLHPCDKRRTISEYRNMFPAIDFSLIESEEDILWKPDVREKVEAVSARGLKFLEW</sequence>
<dbReference type="InterPro" id="IPR013078">
    <property type="entry name" value="His_Pase_superF_clade-1"/>
</dbReference>
<organism evidence="4 5">
    <name type="scientific">Phaseolus angularis</name>
    <name type="common">Azuki bean</name>
    <name type="synonym">Vigna angularis</name>
    <dbReference type="NCBI Taxonomy" id="3914"/>
    <lineage>
        <taxon>Eukaryota</taxon>
        <taxon>Viridiplantae</taxon>
        <taxon>Streptophyta</taxon>
        <taxon>Embryophyta</taxon>
        <taxon>Tracheophyta</taxon>
        <taxon>Spermatophyta</taxon>
        <taxon>Magnoliopsida</taxon>
        <taxon>eudicotyledons</taxon>
        <taxon>Gunneridae</taxon>
        <taxon>Pentapetalae</taxon>
        <taxon>rosids</taxon>
        <taxon>fabids</taxon>
        <taxon>Fabales</taxon>
        <taxon>Fabaceae</taxon>
        <taxon>Papilionoideae</taxon>
        <taxon>50 kb inversion clade</taxon>
        <taxon>NPAAA clade</taxon>
        <taxon>indigoferoid/millettioid clade</taxon>
        <taxon>Phaseoleae</taxon>
        <taxon>Vigna</taxon>
    </lineage>
</organism>
<evidence type="ECO:0000256" key="2">
    <source>
        <dbReference type="SAM" id="MobiDB-lite"/>
    </source>
</evidence>
<protein>
    <submittedName>
        <fullName evidence="4">Phosphoglycerate mutase-like protein</fullName>
    </submittedName>
</protein>
<gene>
    <name evidence="4" type="ORF">HKW66_Vig0125520</name>
</gene>
<feature type="compositionally biased region" description="Low complexity" evidence="2">
    <location>
        <begin position="109"/>
        <end position="136"/>
    </location>
</feature>
<comment type="similarity">
    <text evidence="1">Belongs to the phosphoglycerate mutase family.</text>
</comment>
<dbReference type="PANTHER" id="PTHR48100">
    <property type="entry name" value="BROAD-SPECIFICITY PHOSPHATASE YOR283W-RELATED"/>
    <property type="match status" value="1"/>
</dbReference>
<dbReference type="InterPro" id="IPR029033">
    <property type="entry name" value="His_PPase_superfam"/>
</dbReference>
<evidence type="ECO:0000256" key="1">
    <source>
        <dbReference type="ARBA" id="ARBA00038362"/>
    </source>
</evidence>
<proteinExistence type="inferred from homology"/>
<dbReference type="SMART" id="SM00855">
    <property type="entry name" value="PGAM"/>
    <property type="match status" value="1"/>
</dbReference>
<dbReference type="CDD" id="cd07067">
    <property type="entry name" value="HP_PGM_like"/>
    <property type="match status" value="1"/>
</dbReference>
<dbReference type="SUPFAM" id="SSF53254">
    <property type="entry name" value="Phosphoglycerate mutase-like"/>
    <property type="match status" value="1"/>
</dbReference>
<dbReference type="Gene3D" id="3.40.50.1240">
    <property type="entry name" value="Phosphoglycerate mutase-like"/>
    <property type="match status" value="1"/>
</dbReference>
<dbReference type="PANTHER" id="PTHR48100:SF60">
    <property type="entry name" value="PHOSPHOGLYCERATE MUTASE FAMILY PROTEIN"/>
    <property type="match status" value="1"/>
</dbReference>
<evidence type="ECO:0000259" key="3">
    <source>
        <dbReference type="Pfam" id="PF04927"/>
    </source>
</evidence>
<dbReference type="GO" id="GO:0005737">
    <property type="term" value="C:cytoplasm"/>
    <property type="evidence" value="ECO:0007669"/>
    <property type="project" value="TreeGrafter"/>
</dbReference>
<feature type="domain" description="SMP" evidence="3">
    <location>
        <begin position="196"/>
        <end position="220"/>
    </location>
</feature>
<accession>A0A8T0K3H6</accession>
<evidence type="ECO:0000313" key="4">
    <source>
        <dbReference type="EMBL" id="KAG2391687.1"/>
    </source>
</evidence>
<dbReference type="GO" id="GO:0016791">
    <property type="term" value="F:phosphatase activity"/>
    <property type="evidence" value="ECO:0007669"/>
    <property type="project" value="TreeGrafter"/>
</dbReference>
<comment type="caution">
    <text evidence="4">The sequence shown here is derived from an EMBL/GenBank/DDBJ whole genome shotgun (WGS) entry which is preliminary data.</text>
</comment>
<dbReference type="InterPro" id="IPR007011">
    <property type="entry name" value="LEA_SMP_dom"/>
</dbReference>
<feature type="region of interest" description="Disordered" evidence="2">
    <location>
        <begin position="166"/>
        <end position="191"/>
    </location>
</feature>
<dbReference type="InterPro" id="IPR050275">
    <property type="entry name" value="PGM_Phosphatase"/>
</dbReference>
<dbReference type="AlphaFoldDB" id="A0A8T0K3H6"/>
<dbReference type="EMBL" id="JABFOF010000007">
    <property type="protein sequence ID" value="KAG2391687.1"/>
    <property type="molecule type" value="Genomic_DNA"/>
</dbReference>